<evidence type="ECO:0000313" key="2">
    <source>
        <dbReference type="Proteomes" id="UP000015102"/>
    </source>
</evidence>
<reference evidence="2" key="1">
    <citation type="submission" date="2013-02" db="EMBL/GenBank/DDBJ databases">
        <authorList>
            <person name="Hughes D."/>
        </authorList>
    </citation>
    <scope>NUCLEOTIDE SEQUENCE</scope>
    <source>
        <strain>Durham</strain>
        <strain evidence="2">NC isolate 2 -- Noor lab</strain>
    </source>
</reference>
<accession>T1H400</accession>
<organism evidence="1 2">
    <name type="scientific">Megaselia scalaris</name>
    <name type="common">Humpbacked fly</name>
    <name type="synonym">Phora scalaris</name>
    <dbReference type="NCBI Taxonomy" id="36166"/>
    <lineage>
        <taxon>Eukaryota</taxon>
        <taxon>Metazoa</taxon>
        <taxon>Ecdysozoa</taxon>
        <taxon>Arthropoda</taxon>
        <taxon>Hexapoda</taxon>
        <taxon>Insecta</taxon>
        <taxon>Pterygota</taxon>
        <taxon>Neoptera</taxon>
        <taxon>Endopterygota</taxon>
        <taxon>Diptera</taxon>
        <taxon>Brachycera</taxon>
        <taxon>Muscomorpha</taxon>
        <taxon>Platypezoidea</taxon>
        <taxon>Phoridae</taxon>
        <taxon>Megaseliini</taxon>
        <taxon>Megaselia</taxon>
    </lineage>
</organism>
<dbReference type="AlphaFoldDB" id="T1H400"/>
<name>T1H400_MEGSC</name>
<proteinExistence type="predicted"/>
<keyword evidence="2" id="KW-1185">Reference proteome</keyword>
<dbReference type="EMBL" id="CAQQ02387667">
    <property type="status" value="NOT_ANNOTATED_CDS"/>
    <property type="molecule type" value="Genomic_DNA"/>
</dbReference>
<protein>
    <submittedName>
        <fullName evidence="1">Uncharacterized protein</fullName>
    </submittedName>
</protein>
<dbReference type="EnsemblMetazoa" id="MESCA010997-RA">
    <property type="protein sequence ID" value="MESCA010997-PA"/>
    <property type="gene ID" value="MESCA010997"/>
</dbReference>
<reference evidence="1" key="2">
    <citation type="submission" date="2015-06" db="UniProtKB">
        <authorList>
            <consortium name="EnsemblMetazoa"/>
        </authorList>
    </citation>
    <scope>IDENTIFICATION</scope>
</reference>
<sequence length="26" mass="3060">MVSAVTVEHSLIITTGKWFCFWRFTV</sequence>
<dbReference type="Proteomes" id="UP000015102">
    <property type="component" value="Unassembled WGS sequence"/>
</dbReference>
<dbReference type="HOGENOM" id="CLU_3417467_0_0_1"/>
<evidence type="ECO:0000313" key="1">
    <source>
        <dbReference type="EnsemblMetazoa" id="MESCA010997-PA"/>
    </source>
</evidence>